<dbReference type="EMBL" id="BFBB01000008">
    <property type="protein sequence ID" value="GBF50968.1"/>
    <property type="molecule type" value="Genomic_DNA"/>
</dbReference>
<protein>
    <submittedName>
        <fullName evidence="2">TRL-like family protein</fullName>
    </submittedName>
</protein>
<reference evidence="2 3" key="1">
    <citation type="submission" date="2018-02" db="EMBL/GenBank/DDBJ databases">
        <title>Novel Leptospira species isolated from soil and water in Japan.</title>
        <authorList>
            <person name="Nakao R."/>
            <person name="Masuzawa T."/>
        </authorList>
    </citation>
    <scope>NUCLEOTIDE SEQUENCE [LARGE SCALE GENOMIC DNA]</scope>
    <source>
        <strain evidence="2 3">YH101</strain>
    </source>
</reference>
<proteinExistence type="predicted"/>
<dbReference type="RefSeq" id="WP_209452043.1">
    <property type="nucleotide sequence ID" value="NZ_BFBB01000008.1"/>
</dbReference>
<feature type="chain" id="PRO_5015157055" evidence="1">
    <location>
        <begin position="27"/>
        <end position="112"/>
    </location>
</feature>
<name>A0A2P2E247_9LEPT</name>
<comment type="caution">
    <text evidence="2">The sequence shown here is derived from an EMBL/GenBank/DDBJ whole genome shotgun (WGS) entry which is preliminary data.</text>
</comment>
<dbReference type="Proteomes" id="UP000245133">
    <property type="component" value="Unassembled WGS sequence"/>
</dbReference>
<accession>A0A2P2E247</accession>
<dbReference type="Pfam" id="PF13146">
    <property type="entry name" value="TRL"/>
    <property type="match status" value="1"/>
</dbReference>
<keyword evidence="3" id="KW-1185">Reference proteome</keyword>
<gene>
    <name evidence="2" type="ORF">LPTSP4_24990</name>
</gene>
<dbReference type="AlphaFoldDB" id="A0A2P2E247"/>
<evidence type="ECO:0000256" key="1">
    <source>
        <dbReference type="SAM" id="SignalP"/>
    </source>
</evidence>
<organism evidence="2 3">
    <name type="scientific">Leptospira ryugenii</name>
    <dbReference type="NCBI Taxonomy" id="1917863"/>
    <lineage>
        <taxon>Bacteria</taxon>
        <taxon>Pseudomonadati</taxon>
        <taxon>Spirochaetota</taxon>
        <taxon>Spirochaetia</taxon>
        <taxon>Leptospirales</taxon>
        <taxon>Leptospiraceae</taxon>
        <taxon>Leptospira</taxon>
    </lineage>
</organism>
<evidence type="ECO:0000313" key="3">
    <source>
        <dbReference type="Proteomes" id="UP000245133"/>
    </source>
</evidence>
<dbReference type="InterPro" id="IPR025113">
    <property type="entry name" value="TRL-like"/>
</dbReference>
<sequence length="112" mass="12144">MNTRINLILMTIAMVFFTNCSTVVPSAIFNGTTQHVYTNTPGGQLTSAKVVKSGQSCSFTFFPAYLFFYGIGGGIEDAKKEGGISKVAVVDRKSTSFLGPIFNRECVQVWGE</sequence>
<keyword evidence="1" id="KW-0732">Signal</keyword>
<evidence type="ECO:0000313" key="2">
    <source>
        <dbReference type="EMBL" id="GBF50968.1"/>
    </source>
</evidence>
<feature type="signal peptide" evidence="1">
    <location>
        <begin position="1"/>
        <end position="26"/>
    </location>
</feature>